<comment type="caution">
    <text evidence="7">The sequence shown here is derived from an EMBL/GenBank/DDBJ whole genome shotgun (WGS) entry which is preliminary data.</text>
</comment>
<comment type="catalytic activity">
    <reaction evidence="5">
        <text>a 2'-deoxyadenosine in DNA + S-adenosyl-L-methionine = an N(6)-methyl-2'-deoxyadenosine in DNA + S-adenosyl-L-homocysteine + H(+)</text>
        <dbReference type="Rhea" id="RHEA:15197"/>
        <dbReference type="Rhea" id="RHEA-COMP:12418"/>
        <dbReference type="Rhea" id="RHEA-COMP:12419"/>
        <dbReference type="ChEBI" id="CHEBI:15378"/>
        <dbReference type="ChEBI" id="CHEBI:57856"/>
        <dbReference type="ChEBI" id="CHEBI:59789"/>
        <dbReference type="ChEBI" id="CHEBI:90615"/>
        <dbReference type="ChEBI" id="CHEBI:90616"/>
        <dbReference type="EC" id="2.1.1.72"/>
    </reaction>
</comment>
<evidence type="ECO:0000259" key="6">
    <source>
        <dbReference type="Pfam" id="PF07669"/>
    </source>
</evidence>
<dbReference type="InterPro" id="IPR050953">
    <property type="entry name" value="N4_N6_ade-DNA_methylase"/>
</dbReference>
<evidence type="ECO:0000313" key="8">
    <source>
        <dbReference type="Proteomes" id="UP000283523"/>
    </source>
</evidence>
<evidence type="ECO:0000256" key="4">
    <source>
        <dbReference type="ARBA" id="ARBA00022691"/>
    </source>
</evidence>
<dbReference type="EC" id="2.1.1.72" evidence="1"/>
<gene>
    <name evidence="7" type="ORF">DYU11_03340</name>
</gene>
<dbReference type="GO" id="GO:0032259">
    <property type="term" value="P:methylation"/>
    <property type="evidence" value="ECO:0007669"/>
    <property type="project" value="UniProtKB-KW"/>
</dbReference>
<keyword evidence="7" id="KW-0255">Endonuclease</keyword>
<dbReference type="RefSeq" id="WP_119666211.1">
    <property type="nucleotide sequence ID" value="NZ_QXED01000001.1"/>
</dbReference>
<keyword evidence="4" id="KW-0949">S-adenosyl-L-methionine</keyword>
<feature type="domain" description="Type II methyltransferase M.TaqI-like" evidence="6">
    <location>
        <begin position="337"/>
        <end position="552"/>
    </location>
</feature>
<keyword evidence="7" id="KW-0378">Hydrolase</keyword>
<evidence type="ECO:0000313" key="7">
    <source>
        <dbReference type="EMBL" id="RIV27360.1"/>
    </source>
</evidence>
<proteinExistence type="predicted"/>
<accession>A0A418MIV3</accession>
<dbReference type="AlphaFoldDB" id="A0A418MIV3"/>
<dbReference type="GO" id="GO:0009007">
    <property type="term" value="F:site-specific DNA-methyltransferase (adenine-specific) activity"/>
    <property type="evidence" value="ECO:0007669"/>
    <property type="project" value="UniProtKB-EC"/>
</dbReference>
<dbReference type="SUPFAM" id="SSF53335">
    <property type="entry name" value="S-adenosyl-L-methionine-dependent methyltransferases"/>
    <property type="match status" value="1"/>
</dbReference>
<dbReference type="Pfam" id="PF07669">
    <property type="entry name" value="Eco57I"/>
    <property type="match status" value="1"/>
</dbReference>
<keyword evidence="7" id="KW-0540">Nuclease</keyword>
<dbReference type="PANTHER" id="PTHR33841:SF1">
    <property type="entry name" value="DNA METHYLTRANSFERASE A"/>
    <property type="match status" value="1"/>
</dbReference>
<dbReference type="InterPro" id="IPR011639">
    <property type="entry name" value="MethylTrfase_TaqI-like_dom"/>
</dbReference>
<evidence type="ECO:0000256" key="2">
    <source>
        <dbReference type="ARBA" id="ARBA00022603"/>
    </source>
</evidence>
<reference evidence="7 8" key="1">
    <citation type="submission" date="2018-08" db="EMBL/GenBank/DDBJ databases">
        <title>Fibrisoma montanum sp. nov., isolated from Danxia mountain soil.</title>
        <authorList>
            <person name="Huang Y."/>
        </authorList>
    </citation>
    <scope>NUCLEOTIDE SEQUENCE [LARGE SCALE GENOMIC DNA]</scope>
    <source>
        <strain evidence="7 8">HYT19</strain>
    </source>
</reference>
<dbReference type="GO" id="GO:0004519">
    <property type="term" value="F:endonuclease activity"/>
    <property type="evidence" value="ECO:0007669"/>
    <property type="project" value="UniProtKB-KW"/>
</dbReference>
<dbReference type="OrthoDB" id="32195at2"/>
<evidence type="ECO:0000256" key="3">
    <source>
        <dbReference type="ARBA" id="ARBA00022679"/>
    </source>
</evidence>
<dbReference type="InterPro" id="IPR029063">
    <property type="entry name" value="SAM-dependent_MTases_sf"/>
</dbReference>
<keyword evidence="8" id="KW-1185">Reference proteome</keyword>
<dbReference type="PANTHER" id="PTHR33841">
    <property type="entry name" value="DNA METHYLTRANSFERASE YEEA-RELATED"/>
    <property type="match status" value="1"/>
</dbReference>
<organism evidence="7 8">
    <name type="scientific">Fibrisoma montanum</name>
    <dbReference type="NCBI Taxonomy" id="2305895"/>
    <lineage>
        <taxon>Bacteria</taxon>
        <taxon>Pseudomonadati</taxon>
        <taxon>Bacteroidota</taxon>
        <taxon>Cytophagia</taxon>
        <taxon>Cytophagales</taxon>
        <taxon>Spirosomataceae</taxon>
        <taxon>Fibrisoma</taxon>
    </lineage>
</organism>
<dbReference type="Gene3D" id="3.40.50.150">
    <property type="entry name" value="Vaccinia Virus protein VP39"/>
    <property type="match status" value="1"/>
</dbReference>
<dbReference type="Proteomes" id="UP000283523">
    <property type="component" value="Unassembled WGS sequence"/>
</dbReference>
<name>A0A418MIV3_9BACT</name>
<dbReference type="EMBL" id="QXED01000001">
    <property type="protein sequence ID" value="RIV27360.1"/>
    <property type="molecule type" value="Genomic_DNA"/>
</dbReference>
<dbReference type="GO" id="GO:0006304">
    <property type="term" value="P:DNA modification"/>
    <property type="evidence" value="ECO:0007669"/>
    <property type="project" value="InterPro"/>
</dbReference>
<evidence type="ECO:0000256" key="1">
    <source>
        <dbReference type="ARBA" id="ARBA00011900"/>
    </source>
</evidence>
<evidence type="ECO:0000256" key="5">
    <source>
        <dbReference type="ARBA" id="ARBA00047942"/>
    </source>
</evidence>
<keyword evidence="3" id="KW-0808">Transferase</keyword>
<sequence length="1096" mass="123940">MPYLSAAQRSQLEKTCIKARQWAETGARNALHTLAVDEAEPYAHLTPDDRNLRNRLRHRARLLGDERMPDGRHSIDHLAAELAYEFWHRMLFARFLIGSDLLMHPDGVAVTLEDCDELAPEEGHADKWAAAAHYASLMLPAIFRPDDPLMQVDFATEDRIRLETLLDNLDNAYFTADDALGWVYQFWQSEAKDRINASGDKIDGSRLPAVTQLFTEPYMVRFLIDNTIGAWWTASHPDEPSPVPFRYLRFTPDTPRPKGGLLAHEQPSAQLYERQQAPFRAGGKNGSAGGAADITFLDPSMGSGHIVVEVFRVLVALRSHEEGLPTEAAIDAVLTDNIHGLELDPRCTQIAAFNLALAAWRLGGRYRPLPRLNLACAGLAPVGKKDDWIRLVDEADKTRRDHLRNGMADLYDLFQKAPTLGSLLDPTTLVENAITAPFSELLPSLQAALAHETADEQRQRGVMALGIAEAGRLLARKYTLQLTNVPYLARGKQAPELADYCARHFADAKNDLATVFLERMLRMAERGGTVATVIPQNWLFLTSYKDFRKRLLLLKQWDWVARLGPGAFKEISGEVVKAILVSLSNQKPDEQSQFWGIDVSEQPNPAEKDAALLTAEVKTLNQTGQLKNPDIRVVLENSEGTELLEKYAESPNGLHGGDSQRFRFFFWEVDSGNKNWRFLQNTTDTIDHFSGRENIFYWPDNGKIHHENPNARIQGDNAWNKQGVTISMMRDLPCTRYTGELFDISCSPIVPKDPDHLPAIWAFCSSPDFNREVRKIDQKLNVTNATLVKVPFDLEHWQKVAAEQYPRGLPQPYSDDPTQWLFHGHPIPSTAPLQVAVARLLGYRWPAESDPDMELSGEAHRHIAAIRPHDHLTDEDGILCLPPVNGELAAEERLREYLRAVWGPEYDAHTIGELLKQAGSKKATLGEWLRDEFMESHNKLFGHRPFIWHIWDGRRDGFGALVNYHRLTRANLQKLIYTYLGDYIRQCESRRQAGESGADGQLLAAQQLQQKLMLILEGDAPYDIFVRWKKLSEQPVGWNPDLNDGVRLNIRPFMLADVLRKKPNIKWGIDRGRNAPGAPWGEIRDNDRHLTLAEKR</sequence>
<keyword evidence="2" id="KW-0489">Methyltransferase</keyword>
<protein>
    <recommendedName>
        <fullName evidence="1">site-specific DNA-methyltransferase (adenine-specific)</fullName>
        <ecNumber evidence="1">2.1.1.72</ecNumber>
    </recommendedName>
</protein>
<dbReference type="PRINTS" id="PR00507">
    <property type="entry name" value="N12N6MTFRASE"/>
</dbReference>